<feature type="domain" description="EAL" evidence="6">
    <location>
        <begin position="565"/>
        <end position="818"/>
    </location>
</feature>
<evidence type="ECO:0000259" key="4">
    <source>
        <dbReference type="PROSITE" id="PS50112"/>
    </source>
</evidence>
<comment type="caution">
    <text evidence="8">The sequence shown here is derived from an EMBL/GenBank/DDBJ whole genome shotgun (WGS) entry which is preliminary data.</text>
</comment>
<dbReference type="NCBIfam" id="TIGR00229">
    <property type="entry name" value="sensory_box"/>
    <property type="match status" value="1"/>
</dbReference>
<evidence type="ECO:0000259" key="6">
    <source>
        <dbReference type="PROSITE" id="PS50883"/>
    </source>
</evidence>
<organism evidence="8 9">
    <name type="scientific">Psychrosphaera saromensis</name>
    <dbReference type="NCBI Taxonomy" id="716813"/>
    <lineage>
        <taxon>Bacteria</taxon>
        <taxon>Pseudomonadati</taxon>
        <taxon>Pseudomonadota</taxon>
        <taxon>Gammaproteobacteria</taxon>
        <taxon>Alteromonadales</taxon>
        <taxon>Pseudoalteromonadaceae</taxon>
        <taxon>Psychrosphaera</taxon>
    </lineage>
</organism>
<name>A0A2S7UUZ0_9GAMM</name>
<reference evidence="8 9" key="1">
    <citation type="submission" date="2016-12" db="EMBL/GenBank/DDBJ databases">
        <title>Diversity of luminous bacteria.</title>
        <authorList>
            <person name="Yoshizawa S."/>
            <person name="Kogure K."/>
        </authorList>
    </citation>
    <scope>NUCLEOTIDE SEQUENCE [LARGE SCALE GENOMIC DNA]</scope>
    <source>
        <strain evidence="8 9">SA4-48</strain>
    </source>
</reference>
<feature type="domain" description="PAC" evidence="5">
    <location>
        <begin position="339"/>
        <end position="391"/>
    </location>
</feature>
<dbReference type="Gene3D" id="3.20.20.450">
    <property type="entry name" value="EAL domain"/>
    <property type="match status" value="1"/>
</dbReference>
<dbReference type="Gene3D" id="3.30.70.270">
    <property type="match status" value="1"/>
</dbReference>
<dbReference type="OrthoDB" id="9816034at2"/>
<keyword evidence="2" id="KW-0597">Phosphoprotein</keyword>
<dbReference type="SMART" id="SM00448">
    <property type="entry name" value="REC"/>
    <property type="match status" value="1"/>
</dbReference>
<dbReference type="SUPFAM" id="SSF141868">
    <property type="entry name" value="EAL domain-like"/>
    <property type="match status" value="1"/>
</dbReference>
<dbReference type="InterPro" id="IPR052155">
    <property type="entry name" value="Biofilm_reg_signaling"/>
</dbReference>
<evidence type="ECO:0000313" key="9">
    <source>
        <dbReference type="Proteomes" id="UP000239007"/>
    </source>
</evidence>
<evidence type="ECO:0000256" key="1">
    <source>
        <dbReference type="ARBA" id="ARBA00001946"/>
    </source>
</evidence>
<proteinExistence type="predicted"/>
<dbReference type="Pfam" id="PF00990">
    <property type="entry name" value="GGDEF"/>
    <property type="match status" value="1"/>
</dbReference>
<dbReference type="InterPro" id="IPR000700">
    <property type="entry name" value="PAS-assoc_C"/>
</dbReference>
<dbReference type="SMART" id="SM00267">
    <property type="entry name" value="GGDEF"/>
    <property type="match status" value="1"/>
</dbReference>
<dbReference type="InterPro" id="IPR043128">
    <property type="entry name" value="Rev_trsase/Diguanyl_cyclase"/>
</dbReference>
<protein>
    <submittedName>
        <fullName evidence="8">Two-component system response regulator</fullName>
    </submittedName>
</protein>
<evidence type="ECO:0000259" key="7">
    <source>
        <dbReference type="PROSITE" id="PS50887"/>
    </source>
</evidence>
<dbReference type="SUPFAM" id="SSF55785">
    <property type="entry name" value="PYP-like sensor domain (PAS domain)"/>
    <property type="match status" value="1"/>
</dbReference>
<evidence type="ECO:0000313" key="8">
    <source>
        <dbReference type="EMBL" id="PQJ53753.1"/>
    </source>
</evidence>
<dbReference type="AlphaFoldDB" id="A0A2S7UUZ0"/>
<dbReference type="PANTHER" id="PTHR44757">
    <property type="entry name" value="DIGUANYLATE CYCLASE DGCP"/>
    <property type="match status" value="1"/>
</dbReference>
<dbReference type="GO" id="GO:0003824">
    <property type="term" value="F:catalytic activity"/>
    <property type="evidence" value="ECO:0007669"/>
    <property type="project" value="UniProtKB-ARBA"/>
</dbReference>
<dbReference type="InterPro" id="IPR011006">
    <property type="entry name" value="CheY-like_superfamily"/>
</dbReference>
<comment type="cofactor">
    <cofactor evidence="1">
        <name>Mg(2+)</name>
        <dbReference type="ChEBI" id="CHEBI:18420"/>
    </cofactor>
</comment>
<dbReference type="PANTHER" id="PTHR44757:SF4">
    <property type="entry name" value="DIGUANYLATE CYCLASE DGCE-RELATED"/>
    <property type="match status" value="1"/>
</dbReference>
<dbReference type="SMART" id="SM00052">
    <property type="entry name" value="EAL"/>
    <property type="match status" value="1"/>
</dbReference>
<dbReference type="PROSITE" id="PS50110">
    <property type="entry name" value="RESPONSE_REGULATORY"/>
    <property type="match status" value="1"/>
</dbReference>
<evidence type="ECO:0000259" key="3">
    <source>
        <dbReference type="PROSITE" id="PS50110"/>
    </source>
</evidence>
<feature type="modified residue" description="4-aspartylphosphate" evidence="2">
    <location>
        <position position="60"/>
    </location>
</feature>
<dbReference type="PROSITE" id="PS50887">
    <property type="entry name" value="GGDEF"/>
    <property type="match status" value="1"/>
</dbReference>
<gene>
    <name evidence="8" type="ORF">BTO11_08820</name>
</gene>
<dbReference type="Pfam" id="PF00563">
    <property type="entry name" value="EAL"/>
    <property type="match status" value="1"/>
</dbReference>
<dbReference type="SMART" id="SM00091">
    <property type="entry name" value="PAS"/>
    <property type="match status" value="2"/>
</dbReference>
<keyword evidence="9" id="KW-1185">Reference proteome</keyword>
<feature type="domain" description="Response regulatory" evidence="3">
    <location>
        <begin position="12"/>
        <end position="127"/>
    </location>
</feature>
<dbReference type="FunFam" id="3.30.70.270:FF:000001">
    <property type="entry name" value="Diguanylate cyclase domain protein"/>
    <property type="match status" value="1"/>
</dbReference>
<evidence type="ECO:0000256" key="2">
    <source>
        <dbReference type="PROSITE-ProRule" id="PRU00169"/>
    </source>
</evidence>
<dbReference type="GO" id="GO:0000160">
    <property type="term" value="P:phosphorelay signal transduction system"/>
    <property type="evidence" value="ECO:0007669"/>
    <property type="project" value="InterPro"/>
</dbReference>
<dbReference type="SUPFAM" id="SSF55073">
    <property type="entry name" value="Nucleotide cyclase"/>
    <property type="match status" value="1"/>
</dbReference>
<dbReference type="Pfam" id="PF00072">
    <property type="entry name" value="Response_reg"/>
    <property type="match status" value="1"/>
</dbReference>
<dbReference type="InterPro" id="IPR000160">
    <property type="entry name" value="GGDEF_dom"/>
</dbReference>
<dbReference type="PROSITE" id="PS50113">
    <property type="entry name" value="PAC"/>
    <property type="match status" value="1"/>
</dbReference>
<feature type="domain" description="PAS" evidence="4">
    <location>
        <begin position="261"/>
        <end position="334"/>
    </location>
</feature>
<dbReference type="InterPro" id="IPR013767">
    <property type="entry name" value="PAS_fold"/>
</dbReference>
<dbReference type="PROSITE" id="PS50883">
    <property type="entry name" value="EAL"/>
    <property type="match status" value="1"/>
</dbReference>
<dbReference type="CDD" id="cd00130">
    <property type="entry name" value="PAS"/>
    <property type="match status" value="1"/>
</dbReference>
<dbReference type="InterPro" id="IPR001633">
    <property type="entry name" value="EAL_dom"/>
</dbReference>
<dbReference type="EMBL" id="MSCH01000003">
    <property type="protein sequence ID" value="PQJ53753.1"/>
    <property type="molecule type" value="Genomic_DNA"/>
</dbReference>
<dbReference type="Proteomes" id="UP000239007">
    <property type="component" value="Unassembled WGS sequence"/>
</dbReference>
<dbReference type="InterPro" id="IPR001789">
    <property type="entry name" value="Sig_transdc_resp-reg_receiver"/>
</dbReference>
<dbReference type="PROSITE" id="PS50112">
    <property type="entry name" value="PAS"/>
    <property type="match status" value="1"/>
</dbReference>
<dbReference type="Gene3D" id="3.40.50.2300">
    <property type="match status" value="1"/>
</dbReference>
<dbReference type="Gene3D" id="3.30.450.20">
    <property type="entry name" value="PAS domain"/>
    <property type="match status" value="2"/>
</dbReference>
<dbReference type="CDD" id="cd01949">
    <property type="entry name" value="GGDEF"/>
    <property type="match status" value="1"/>
</dbReference>
<dbReference type="InterPro" id="IPR035965">
    <property type="entry name" value="PAS-like_dom_sf"/>
</dbReference>
<dbReference type="SUPFAM" id="SSF52172">
    <property type="entry name" value="CheY-like"/>
    <property type="match status" value="1"/>
</dbReference>
<dbReference type="NCBIfam" id="TIGR00254">
    <property type="entry name" value="GGDEF"/>
    <property type="match status" value="1"/>
</dbReference>
<dbReference type="InterPro" id="IPR029787">
    <property type="entry name" value="Nucleotide_cyclase"/>
</dbReference>
<dbReference type="InterPro" id="IPR035919">
    <property type="entry name" value="EAL_sf"/>
</dbReference>
<dbReference type="CDD" id="cd01948">
    <property type="entry name" value="EAL"/>
    <property type="match status" value="1"/>
</dbReference>
<dbReference type="GO" id="GO:0006355">
    <property type="term" value="P:regulation of DNA-templated transcription"/>
    <property type="evidence" value="ECO:0007669"/>
    <property type="project" value="InterPro"/>
</dbReference>
<dbReference type="Pfam" id="PF00989">
    <property type="entry name" value="PAS"/>
    <property type="match status" value="1"/>
</dbReference>
<evidence type="ECO:0000259" key="5">
    <source>
        <dbReference type="PROSITE" id="PS50113"/>
    </source>
</evidence>
<feature type="domain" description="GGDEF" evidence="7">
    <location>
        <begin position="423"/>
        <end position="556"/>
    </location>
</feature>
<accession>A0A2S7UUZ0</accession>
<dbReference type="RefSeq" id="WP_105052250.1">
    <property type="nucleotide sequence ID" value="NZ_BMYG01000002.1"/>
</dbReference>
<sequence length="824" mass="92224">MFITSLDSQPQKVLIIDDAIQNILFLQSSLSDLASIHFATNGPEGLALCEELKPDLILLDISMPGMDGWEVCTILKDNPLTSDIPVIFITGNEQPEAEQLALEKGAIDFINKPFDPKICRLRVMNQLKLRNQSRVLQQAKQEMTQLVESVPVLITYWDENWNNIFSNDLTGKWFDGFNETSHNKHVTQSLPREVYHRLLSHSEIKHKNSIEFTVSVQSNKQDQHFRVFQSATFNEGVLVGSLVTFVDITDAKKAKQALHSEKERLRVTLQSIGDAVIATDTQGYITFINPIAERMTGWRFKDTPPEKIEDVMLLRDADTKKPLLNPLYLALSEQRTVAMALNSELLSHSHQVYAVEDSAAPIRDEKGEIIGAIMVFHDVSEAMALAMKMSHLANYDQLTDLPNRILLQDRLTVAIQTAARQNHKVATLLLDIDNFKYLNDSIGHLLGDQLICKMARRIQQLLPAAFTLARLGGDEFVILMNEIQSVEAALSLASDLVTAMHQPFMLDDKPYNVSASVGVSVYPDDAKDAEELIRHADVAMYSAKQEGRNRFCFFSGDLEESLLQRHALELKLRHAIENDELIVVYQPKFNLKTKNIVGAEALVRMVDENNQLISPVEFIPIAEDSGLIVPLGNQVLLKACTQAAKWLKEGMPISVSVNVAAAQFADPDLEAIIIEVLNQTQLPPHYLELEITETALMGDINETQTKLSVLKGLGINISIDDFGTGYSSLSYLKKFNVDIMKIDMSFVIDMLNNTHDYEIVKTIILLGQSLSLTLIAEGVETEEQAQALMELGCGIGQGYLYSKPLRKKEFMTFLESATKNPNET</sequence>
<dbReference type="InterPro" id="IPR000014">
    <property type="entry name" value="PAS"/>
</dbReference>